<protein>
    <submittedName>
        <fullName evidence="1">Phage tail P2-like protein</fullName>
    </submittedName>
</protein>
<evidence type="ECO:0000313" key="1">
    <source>
        <dbReference type="EMBL" id="TDQ01151.1"/>
    </source>
</evidence>
<dbReference type="NCBIfam" id="TIGR02242">
    <property type="entry name" value="tail_TIGR02242"/>
    <property type="match status" value="1"/>
</dbReference>
<gene>
    <name evidence="1" type="ORF">EV186_1021018</name>
</gene>
<reference evidence="1 2" key="1">
    <citation type="submission" date="2019-03" db="EMBL/GenBank/DDBJ databases">
        <title>Genomic Encyclopedia of Type Strains, Phase IV (KMG-IV): sequencing the most valuable type-strain genomes for metagenomic binning, comparative biology and taxonomic classification.</title>
        <authorList>
            <person name="Goeker M."/>
        </authorList>
    </citation>
    <scope>NUCLEOTIDE SEQUENCE [LARGE SCALE GENOMIC DNA]</scope>
    <source>
        <strain evidence="1 2">DSM 45361</strain>
    </source>
</reference>
<dbReference type="InterPro" id="IPR006521">
    <property type="entry name" value="Tail_protein_I"/>
</dbReference>
<sequence length="188" mass="20410">MRGTVIGLETPHPIGATLPAILQEDPLTMRLTAAFDDVLAPVIATLDSLYAYVDPRLAPADFLEWLASWVGVTLDENWPMERKRVTVLLAIELYQSRGTLAGLQRHLEVVTGGLVELHDSGGVRWSTAPDGEFPESPAPRLAVRVTGPDSPKVRHSVVDAVVCAAKPAHVVHRVELYGEPGDQEPLTQ</sequence>
<comment type="caution">
    <text evidence="1">The sequence shown here is derived from an EMBL/GenBank/DDBJ whole genome shotgun (WGS) entry which is preliminary data.</text>
</comment>
<dbReference type="AlphaFoldDB" id="A0A4V3CZV2"/>
<keyword evidence="2" id="KW-1185">Reference proteome</keyword>
<organism evidence="1 2">
    <name type="scientific">Labedaea rhizosphaerae</name>
    <dbReference type="NCBI Taxonomy" id="598644"/>
    <lineage>
        <taxon>Bacteria</taxon>
        <taxon>Bacillati</taxon>
        <taxon>Actinomycetota</taxon>
        <taxon>Actinomycetes</taxon>
        <taxon>Pseudonocardiales</taxon>
        <taxon>Pseudonocardiaceae</taxon>
        <taxon>Labedaea</taxon>
    </lineage>
</organism>
<name>A0A4V3CZV2_LABRH</name>
<dbReference type="OrthoDB" id="370073at2"/>
<proteinExistence type="predicted"/>
<dbReference type="InterPro" id="IPR011748">
    <property type="entry name" value="Unchr_phage_tail-like"/>
</dbReference>
<dbReference type="Proteomes" id="UP000295444">
    <property type="component" value="Unassembled WGS sequence"/>
</dbReference>
<dbReference type="Pfam" id="PF09684">
    <property type="entry name" value="Tail_P2_I"/>
    <property type="match status" value="1"/>
</dbReference>
<dbReference type="EMBL" id="SNXZ01000002">
    <property type="protein sequence ID" value="TDQ01151.1"/>
    <property type="molecule type" value="Genomic_DNA"/>
</dbReference>
<evidence type="ECO:0000313" key="2">
    <source>
        <dbReference type="Proteomes" id="UP000295444"/>
    </source>
</evidence>
<dbReference type="RefSeq" id="WP_133849762.1">
    <property type="nucleotide sequence ID" value="NZ_SNXZ01000002.1"/>
</dbReference>
<accession>A0A4V3CZV2</accession>